<evidence type="ECO:0000313" key="1">
    <source>
        <dbReference type="EMBL" id="TNN66770.1"/>
    </source>
</evidence>
<keyword evidence="2" id="KW-1185">Reference proteome</keyword>
<name>A0A4Z2HMG9_9TELE</name>
<dbReference type="EMBL" id="SRLO01000214">
    <property type="protein sequence ID" value="TNN66770.1"/>
    <property type="molecule type" value="Genomic_DNA"/>
</dbReference>
<reference evidence="1 2" key="1">
    <citation type="submission" date="2019-03" db="EMBL/GenBank/DDBJ databases">
        <title>First draft genome of Liparis tanakae, snailfish: a comprehensive survey of snailfish specific genes.</title>
        <authorList>
            <person name="Kim W."/>
            <person name="Song I."/>
            <person name="Jeong J.-H."/>
            <person name="Kim D."/>
            <person name="Kim S."/>
            <person name="Ryu S."/>
            <person name="Song J.Y."/>
            <person name="Lee S.K."/>
        </authorList>
    </citation>
    <scope>NUCLEOTIDE SEQUENCE [LARGE SCALE GENOMIC DNA]</scope>
    <source>
        <tissue evidence="1">Muscle</tissue>
    </source>
</reference>
<dbReference type="Proteomes" id="UP000314294">
    <property type="component" value="Unassembled WGS sequence"/>
</dbReference>
<comment type="caution">
    <text evidence="1">The sequence shown here is derived from an EMBL/GenBank/DDBJ whole genome shotgun (WGS) entry which is preliminary data.</text>
</comment>
<protein>
    <submittedName>
        <fullName evidence="1">Uncharacterized protein</fullName>
    </submittedName>
</protein>
<organism evidence="1 2">
    <name type="scientific">Liparis tanakae</name>
    <name type="common">Tanaka's snailfish</name>
    <dbReference type="NCBI Taxonomy" id="230148"/>
    <lineage>
        <taxon>Eukaryota</taxon>
        <taxon>Metazoa</taxon>
        <taxon>Chordata</taxon>
        <taxon>Craniata</taxon>
        <taxon>Vertebrata</taxon>
        <taxon>Euteleostomi</taxon>
        <taxon>Actinopterygii</taxon>
        <taxon>Neopterygii</taxon>
        <taxon>Teleostei</taxon>
        <taxon>Neoteleostei</taxon>
        <taxon>Acanthomorphata</taxon>
        <taxon>Eupercaria</taxon>
        <taxon>Perciformes</taxon>
        <taxon>Cottioidei</taxon>
        <taxon>Cottales</taxon>
        <taxon>Liparidae</taxon>
        <taxon>Liparis</taxon>
    </lineage>
</organism>
<dbReference type="AlphaFoldDB" id="A0A4Z2HMG9"/>
<sequence>MRTSNIKAVTAVKSRQPGMPTVWMRAKTHWRKKMKKNVMKLKELSALPSNPLRLRNIGAFVVPNRF</sequence>
<evidence type="ECO:0000313" key="2">
    <source>
        <dbReference type="Proteomes" id="UP000314294"/>
    </source>
</evidence>
<accession>A0A4Z2HMG9</accession>
<gene>
    <name evidence="1" type="ORF">EYF80_023012</name>
</gene>
<proteinExistence type="predicted"/>